<dbReference type="InterPro" id="IPR002939">
    <property type="entry name" value="DnaJ_C"/>
</dbReference>
<name>A0ABX0JIY1_9BACL</name>
<dbReference type="PROSITE" id="PS00636">
    <property type="entry name" value="DNAJ_1"/>
    <property type="match status" value="1"/>
</dbReference>
<evidence type="ECO:0000313" key="5">
    <source>
        <dbReference type="EMBL" id="NHN34434.1"/>
    </source>
</evidence>
<evidence type="ECO:0000313" key="6">
    <source>
        <dbReference type="Proteomes" id="UP001165962"/>
    </source>
</evidence>
<dbReference type="InterPro" id="IPR018253">
    <property type="entry name" value="DnaJ_domain_CS"/>
</dbReference>
<dbReference type="PRINTS" id="PR00625">
    <property type="entry name" value="JDOMAIN"/>
</dbReference>
<evidence type="ECO:0000256" key="2">
    <source>
        <dbReference type="ARBA" id="ARBA00023016"/>
    </source>
</evidence>
<dbReference type="Proteomes" id="UP001165962">
    <property type="component" value="Unassembled WGS sequence"/>
</dbReference>
<dbReference type="EMBL" id="JAAOIW010000019">
    <property type="protein sequence ID" value="NHN34434.1"/>
    <property type="molecule type" value="Genomic_DNA"/>
</dbReference>
<evidence type="ECO:0000256" key="1">
    <source>
        <dbReference type="ARBA" id="ARBA00022705"/>
    </source>
</evidence>
<comment type="caution">
    <text evidence="5">The sequence shown here is derived from an EMBL/GenBank/DDBJ whole genome shotgun (WGS) entry which is preliminary data.</text>
</comment>
<feature type="domain" description="J" evidence="4">
    <location>
        <begin position="6"/>
        <end position="70"/>
    </location>
</feature>
<keyword evidence="1" id="KW-0235">DNA replication</keyword>
<evidence type="ECO:0000256" key="3">
    <source>
        <dbReference type="ARBA" id="ARBA00023186"/>
    </source>
</evidence>
<gene>
    <name evidence="5" type="ORF">G9U52_32085</name>
</gene>
<reference evidence="5" key="1">
    <citation type="submission" date="2020-03" db="EMBL/GenBank/DDBJ databases">
        <title>Draft sequencing of Paenibacilllus sp. S3N08.</title>
        <authorList>
            <person name="Kim D.-U."/>
        </authorList>
    </citation>
    <scope>NUCLEOTIDE SEQUENCE</scope>
    <source>
        <strain evidence="5">S3N08</strain>
    </source>
</reference>
<proteinExistence type="predicted"/>
<dbReference type="CDD" id="cd10747">
    <property type="entry name" value="DnaJ_C"/>
    <property type="match status" value="1"/>
</dbReference>
<sequence length="336" mass="35955">MKKTKDHYEVLGVDRKATKDEIKKAYKKKAKAFHPDVNKSPEAEARFKEAQEAYEVLHDDESRTSYDQYGERWREGGAGANGGAGNFGGAGYGNAYGGGAGSRAGQAGAYGGTRYQTGEADYGDLFNQFFGGAGGRAGQADSFFSQEDVSGGAGGAREQQADEEATLHLTLEEIVLGGKVSVLVLDKKLSLTIPASVIDGQRLRLKGMGRTYRDGSKGDLYVTIKMKPDPVFTVAGYDLTATLEIAPWHAALGTEAKLKLRGGSTINVKVPPMGAAGGTGHMLRLTGKGLRKPDGSFGDLFVEVDMKLPQAITEKEQELYRELAKAYPMEPTFHGA</sequence>
<dbReference type="InterPro" id="IPR036869">
    <property type="entry name" value="J_dom_sf"/>
</dbReference>
<dbReference type="SUPFAM" id="SSF46565">
    <property type="entry name" value="Chaperone J-domain"/>
    <property type="match status" value="1"/>
</dbReference>
<dbReference type="SUPFAM" id="SSF49493">
    <property type="entry name" value="HSP40/DnaJ peptide-binding domain"/>
    <property type="match status" value="2"/>
</dbReference>
<dbReference type="InterPro" id="IPR001623">
    <property type="entry name" value="DnaJ_domain"/>
</dbReference>
<dbReference type="Gene3D" id="1.10.287.110">
    <property type="entry name" value="DnaJ domain"/>
    <property type="match status" value="1"/>
</dbReference>
<dbReference type="PANTHER" id="PTHR43096:SF52">
    <property type="entry name" value="DNAJ HOMOLOG 1, MITOCHONDRIAL-RELATED"/>
    <property type="match status" value="1"/>
</dbReference>
<dbReference type="InterPro" id="IPR008971">
    <property type="entry name" value="HSP40/DnaJ_pept-bd"/>
</dbReference>
<dbReference type="PROSITE" id="PS50076">
    <property type="entry name" value="DNAJ_2"/>
    <property type="match status" value="1"/>
</dbReference>
<keyword evidence="2" id="KW-0346">Stress response</keyword>
<keyword evidence="6" id="KW-1185">Reference proteome</keyword>
<dbReference type="Pfam" id="PF01556">
    <property type="entry name" value="DnaJ_C"/>
    <property type="match status" value="1"/>
</dbReference>
<evidence type="ECO:0000259" key="4">
    <source>
        <dbReference type="PROSITE" id="PS50076"/>
    </source>
</evidence>
<accession>A0ABX0JIY1</accession>
<organism evidence="5 6">
    <name type="scientific">Paenibacillus agricola</name>
    <dbReference type="NCBI Taxonomy" id="2716264"/>
    <lineage>
        <taxon>Bacteria</taxon>
        <taxon>Bacillati</taxon>
        <taxon>Bacillota</taxon>
        <taxon>Bacilli</taxon>
        <taxon>Bacillales</taxon>
        <taxon>Paenibacillaceae</taxon>
        <taxon>Paenibacillus</taxon>
    </lineage>
</organism>
<dbReference type="Pfam" id="PF00226">
    <property type="entry name" value="DnaJ"/>
    <property type="match status" value="1"/>
</dbReference>
<protein>
    <submittedName>
        <fullName evidence="5">DnaJ domain-containing protein</fullName>
    </submittedName>
</protein>
<dbReference type="SMART" id="SM00271">
    <property type="entry name" value="DnaJ"/>
    <property type="match status" value="1"/>
</dbReference>
<dbReference type="RefSeq" id="WP_166155376.1">
    <property type="nucleotide sequence ID" value="NZ_JAAOIW010000019.1"/>
</dbReference>
<dbReference type="Gene3D" id="2.60.260.20">
    <property type="entry name" value="Urease metallochaperone UreE, N-terminal domain"/>
    <property type="match status" value="2"/>
</dbReference>
<keyword evidence="3" id="KW-0143">Chaperone</keyword>
<dbReference type="CDD" id="cd06257">
    <property type="entry name" value="DnaJ"/>
    <property type="match status" value="1"/>
</dbReference>
<dbReference type="PANTHER" id="PTHR43096">
    <property type="entry name" value="DNAJ HOMOLOG 1, MITOCHONDRIAL-RELATED"/>
    <property type="match status" value="1"/>
</dbReference>